<dbReference type="InterPro" id="IPR032675">
    <property type="entry name" value="LRR_dom_sf"/>
</dbReference>
<evidence type="ECO:0000256" key="1">
    <source>
        <dbReference type="SAM" id="MobiDB-lite"/>
    </source>
</evidence>
<sequence>MEAGDFGYLPENAAMNWPVDHRLDMEHPVHHQPTSELAQANHRQPEQLPSEMPNFRKRKITNSAKPKRAAPGTRQRAWTDDETSALLEFVNSPEFRPQRRSRNKRTVWEPIVEALQVKFGPNDPAITVKRCKERMKTLTGDRYFGLVTSKWEEMKTENGDLTDDDLRELIVSHGLRVDWYEAIKAYKGTQAPCVGKGRSRVQMLCDLDGNLIPDRPSSSCSPPVNDGPSEPFQAISKQNAGKSMKEQIATRFNSMEKSLRSTLLDLAFCADYQGFFHAYNEDVWPLSKICEWLSMVQKRRSLSIYKDVIALNKLGLVKREPYDDEDEESDDELSSYSWIDFGSLGGYEKFFKKAMIKNPAYDTRRSIHDNKVVTFDSASAPSELTVLFLDHCEQLEVVDLSGFPKLRSLTIWRCGKLREMIGWECLLELGRLEIYKYPLLDGYPPLSKIRSLREVRFCENYGEVRCGLRGGELDVSGCVRLQKLEIQRDEALSSIRGLEDLHSLTELELWECKALQNLPDIGHMKDLTHLSIGKTQVEEIRGVEKLLSLKELDCQGSKLKTLPDLGHLPHLQSVHLYQCPVVDDPSSPYYQQQWCRKFNTTDKHVDVSDASDSECHLSDEEV</sequence>
<dbReference type="PANTHER" id="PTHR36766">
    <property type="entry name" value="PLANT BROAD-SPECTRUM MILDEW RESISTANCE PROTEIN RPW8"/>
    <property type="match status" value="1"/>
</dbReference>
<keyword evidence="4" id="KW-1185">Reference proteome</keyword>
<dbReference type="Proteomes" id="UP000822688">
    <property type="component" value="Chromosome 2"/>
</dbReference>
<dbReference type="EMBL" id="CM026422">
    <property type="protein sequence ID" value="KAG0586726.1"/>
    <property type="molecule type" value="Genomic_DNA"/>
</dbReference>
<comment type="caution">
    <text evidence="3">The sequence shown here is derived from an EMBL/GenBank/DDBJ whole genome shotgun (WGS) entry which is preliminary data.</text>
</comment>
<gene>
    <name evidence="3" type="ORF">KC19_2G112600</name>
</gene>
<dbReference type="AlphaFoldDB" id="A0A8T0IV82"/>
<feature type="compositionally biased region" description="Polar residues" evidence="1">
    <location>
        <begin position="32"/>
        <end position="42"/>
    </location>
</feature>
<evidence type="ECO:0000313" key="3">
    <source>
        <dbReference type="EMBL" id="KAG0586726.1"/>
    </source>
</evidence>
<dbReference type="Gene3D" id="3.80.10.10">
    <property type="entry name" value="Ribonuclease Inhibitor"/>
    <property type="match status" value="1"/>
</dbReference>
<dbReference type="PANTHER" id="PTHR36766:SF30">
    <property type="entry name" value="TIR-NBS TYPE DISEASE RESISTANCE PROTEIN-RELATED"/>
    <property type="match status" value="1"/>
</dbReference>
<reference evidence="3" key="1">
    <citation type="submission" date="2020-06" db="EMBL/GenBank/DDBJ databases">
        <title>WGS assembly of Ceratodon purpureus strain R40.</title>
        <authorList>
            <person name="Carey S.B."/>
            <person name="Jenkins J."/>
            <person name="Shu S."/>
            <person name="Lovell J.T."/>
            <person name="Sreedasyam A."/>
            <person name="Maumus F."/>
            <person name="Tiley G.P."/>
            <person name="Fernandez-Pozo N."/>
            <person name="Barry K."/>
            <person name="Chen C."/>
            <person name="Wang M."/>
            <person name="Lipzen A."/>
            <person name="Daum C."/>
            <person name="Saski C.A."/>
            <person name="Payton A.C."/>
            <person name="Mcbreen J.C."/>
            <person name="Conrad R.E."/>
            <person name="Kollar L.M."/>
            <person name="Olsson S."/>
            <person name="Huttunen S."/>
            <person name="Landis J.B."/>
            <person name="Wickett N.J."/>
            <person name="Johnson M.G."/>
            <person name="Rensing S.A."/>
            <person name="Grimwood J."/>
            <person name="Schmutz J."/>
            <person name="Mcdaniel S.F."/>
        </authorList>
    </citation>
    <scope>NUCLEOTIDE SEQUENCE</scope>
    <source>
        <strain evidence="3">R40</strain>
    </source>
</reference>
<evidence type="ECO:0000313" key="4">
    <source>
        <dbReference type="Proteomes" id="UP000822688"/>
    </source>
</evidence>
<dbReference type="Pfam" id="PF13837">
    <property type="entry name" value="Myb_DNA-bind_4"/>
    <property type="match status" value="1"/>
</dbReference>
<organism evidence="3 4">
    <name type="scientific">Ceratodon purpureus</name>
    <name type="common">Fire moss</name>
    <name type="synonym">Dicranum purpureum</name>
    <dbReference type="NCBI Taxonomy" id="3225"/>
    <lineage>
        <taxon>Eukaryota</taxon>
        <taxon>Viridiplantae</taxon>
        <taxon>Streptophyta</taxon>
        <taxon>Embryophyta</taxon>
        <taxon>Bryophyta</taxon>
        <taxon>Bryophytina</taxon>
        <taxon>Bryopsida</taxon>
        <taxon>Dicranidae</taxon>
        <taxon>Pseudoditrichales</taxon>
        <taxon>Ditrichaceae</taxon>
        <taxon>Ceratodon</taxon>
    </lineage>
</organism>
<protein>
    <recommendedName>
        <fullName evidence="2">Myb/SANT-like DNA-binding domain-containing protein</fullName>
    </recommendedName>
</protein>
<feature type="domain" description="Myb/SANT-like DNA-binding" evidence="2">
    <location>
        <begin position="76"/>
        <end position="139"/>
    </location>
</feature>
<dbReference type="SUPFAM" id="SSF52058">
    <property type="entry name" value="L domain-like"/>
    <property type="match status" value="1"/>
</dbReference>
<evidence type="ECO:0000259" key="2">
    <source>
        <dbReference type="Pfam" id="PF13837"/>
    </source>
</evidence>
<proteinExistence type="predicted"/>
<feature type="compositionally biased region" description="Basic residues" evidence="1">
    <location>
        <begin position="55"/>
        <end position="68"/>
    </location>
</feature>
<feature type="region of interest" description="Disordered" evidence="1">
    <location>
        <begin position="29"/>
        <end position="80"/>
    </location>
</feature>
<accession>A0A8T0IV82</accession>
<dbReference type="InterPro" id="IPR044822">
    <property type="entry name" value="Myb_DNA-bind_4"/>
</dbReference>
<name>A0A8T0IV82_CERPU</name>